<name>A0AAP2G4A4_9BACT</name>
<comment type="caution">
    <text evidence="1">The sequence shown here is derived from an EMBL/GenBank/DDBJ whole genome shotgun (WGS) entry which is preliminary data.</text>
</comment>
<protein>
    <submittedName>
        <fullName evidence="1">Acetolactate decarboxylase</fullName>
        <ecNumber evidence="1">4.1.1.5</ecNumber>
    </submittedName>
</protein>
<accession>A0AAP2G4A4</accession>
<dbReference type="GO" id="GO:0047605">
    <property type="term" value="F:acetolactate decarboxylase activity"/>
    <property type="evidence" value="ECO:0007669"/>
    <property type="project" value="UniProtKB-EC"/>
</dbReference>
<sequence length="148" mass="17120">MKVEETYQMKAPFFGYANIPSWTEQELPDSIASIKDLEQYLDRVTKNSSRPFMFKLTGEVDHALIHIVNLPEGSKVSSPEEAHQGQQDYSFQNEAATILGFFSTEHKAIFTHHDTYLHMHLITEDREKMGHLDEVEFGKGEMRLYLPE</sequence>
<organism evidence="1 2">
    <name type="scientific">Litoribacter ruber</name>
    <dbReference type="NCBI Taxonomy" id="702568"/>
    <lineage>
        <taxon>Bacteria</taxon>
        <taxon>Pseudomonadati</taxon>
        <taxon>Bacteroidota</taxon>
        <taxon>Cytophagia</taxon>
        <taxon>Cytophagales</taxon>
        <taxon>Cyclobacteriaceae</taxon>
        <taxon>Litoribacter</taxon>
    </lineage>
</organism>
<gene>
    <name evidence="1" type="ORF">KI659_07385</name>
</gene>
<evidence type="ECO:0000313" key="2">
    <source>
        <dbReference type="Proteomes" id="UP001319104"/>
    </source>
</evidence>
<proteinExistence type="predicted"/>
<dbReference type="GO" id="GO:0045151">
    <property type="term" value="P:acetoin biosynthetic process"/>
    <property type="evidence" value="ECO:0007669"/>
    <property type="project" value="InterPro"/>
</dbReference>
<evidence type="ECO:0000313" key="1">
    <source>
        <dbReference type="EMBL" id="MBS9523836.1"/>
    </source>
</evidence>
<reference evidence="1 2" key="1">
    <citation type="submission" date="2021-05" db="EMBL/GenBank/DDBJ databases">
        <authorList>
            <person name="Zhang Z.D."/>
            <person name="Osman G."/>
        </authorList>
    </citation>
    <scope>NUCLEOTIDE SEQUENCE [LARGE SCALE GENOMIC DNA]</scope>
    <source>
        <strain evidence="1 2">KCTC 32217</strain>
    </source>
</reference>
<dbReference type="SUPFAM" id="SSF117856">
    <property type="entry name" value="AF0104/ALDC/Ptd012-like"/>
    <property type="match status" value="1"/>
</dbReference>
<dbReference type="InterPro" id="IPR005128">
    <property type="entry name" value="Acetolactate_a_deCO2ase"/>
</dbReference>
<dbReference type="Pfam" id="PF03306">
    <property type="entry name" value="AAL_decarboxy"/>
    <property type="match status" value="1"/>
</dbReference>
<dbReference type="Gene3D" id="3.30.1330.80">
    <property type="entry name" value="Hypothetical protein, similar to alpha- acetolactate decarboxylase, domain 2"/>
    <property type="match status" value="1"/>
</dbReference>
<dbReference type="AlphaFoldDB" id="A0AAP2G4A4"/>
<dbReference type="EC" id="4.1.1.5" evidence="1"/>
<keyword evidence="1" id="KW-0456">Lyase</keyword>
<dbReference type="EMBL" id="JAHCMY010000003">
    <property type="protein sequence ID" value="MBS9523836.1"/>
    <property type="molecule type" value="Genomic_DNA"/>
</dbReference>
<dbReference type="Proteomes" id="UP001319104">
    <property type="component" value="Unassembled WGS sequence"/>
</dbReference>
<keyword evidence="2" id="KW-1185">Reference proteome</keyword>